<organism evidence="3 4">
    <name type="scientific">Fimbriimonas ginsengisoli</name>
    <dbReference type="NCBI Taxonomy" id="1005039"/>
    <lineage>
        <taxon>Bacteria</taxon>
        <taxon>Bacillati</taxon>
        <taxon>Armatimonadota</taxon>
        <taxon>Fimbriimonadia</taxon>
        <taxon>Fimbriimonadales</taxon>
        <taxon>Fimbriimonadaceae</taxon>
        <taxon>Fimbriimonas</taxon>
    </lineage>
</organism>
<dbReference type="EMBL" id="JACOSL010000047">
    <property type="protein sequence ID" value="MBI1757001.1"/>
    <property type="molecule type" value="Genomic_DNA"/>
</dbReference>
<feature type="domain" description="DUF5658" evidence="2">
    <location>
        <begin position="15"/>
        <end position="96"/>
    </location>
</feature>
<keyword evidence="1" id="KW-1133">Transmembrane helix</keyword>
<dbReference type="AlphaFoldDB" id="A0A931M143"/>
<evidence type="ECO:0000259" key="2">
    <source>
        <dbReference type="Pfam" id="PF18902"/>
    </source>
</evidence>
<proteinExistence type="predicted"/>
<feature type="transmembrane region" description="Helical" evidence="1">
    <location>
        <begin position="12"/>
        <end position="31"/>
    </location>
</feature>
<protein>
    <recommendedName>
        <fullName evidence="2">DUF5658 domain-containing protein</fullName>
    </recommendedName>
</protein>
<evidence type="ECO:0000256" key="1">
    <source>
        <dbReference type="SAM" id="Phobius"/>
    </source>
</evidence>
<sequence>MSLISRCLPTRALGLLMAIGFADLLATSLLYSSGLIDELNPLMRPVLHHSLWAFGFLKGGTLLLGWWALANYARSDRSFVRRICLFGSVAYVIIWVGWLIVGR</sequence>
<accession>A0A931M143</accession>
<dbReference type="Proteomes" id="UP000727962">
    <property type="component" value="Unassembled WGS sequence"/>
</dbReference>
<dbReference type="InterPro" id="IPR043717">
    <property type="entry name" value="DUF5658"/>
</dbReference>
<dbReference type="Pfam" id="PF18902">
    <property type="entry name" value="DUF5658"/>
    <property type="match status" value="1"/>
</dbReference>
<keyword evidence="1" id="KW-0472">Membrane</keyword>
<feature type="transmembrane region" description="Helical" evidence="1">
    <location>
        <begin position="51"/>
        <end position="70"/>
    </location>
</feature>
<gene>
    <name evidence="3" type="ORF">HYR64_07840</name>
</gene>
<feature type="transmembrane region" description="Helical" evidence="1">
    <location>
        <begin position="82"/>
        <end position="101"/>
    </location>
</feature>
<keyword evidence="1" id="KW-0812">Transmembrane</keyword>
<name>A0A931M143_FIMGI</name>
<comment type="caution">
    <text evidence="3">The sequence shown here is derived from an EMBL/GenBank/DDBJ whole genome shotgun (WGS) entry which is preliminary data.</text>
</comment>
<evidence type="ECO:0000313" key="4">
    <source>
        <dbReference type="Proteomes" id="UP000727962"/>
    </source>
</evidence>
<evidence type="ECO:0000313" key="3">
    <source>
        <dbReference type="EMBL" id="MBI1757001.1"/>
    </source>
</evidence>
<reference evidence="3" key="1">
    <citation type="submission" date="2020-07" db="EMBL/GenBank/DDBJ databases">
        <title>Huge and variable diversity of episymbiotic CPR bacteria and DPANN archaea in groundwater ecosystems.</title>
        <authorList>
            <person name="He C.Y."/>
            <person name="Keren R."/>
            <person name="Whittaker M."/>
            <person name="Farag I.F."/>
            <person name="Doudna J."/>
            <person name="Cate J.H.D."/>
            <person name="Banfield J.F."/>
        </authorList>
    </citation>
    <scope>NUCLEOTIDE SEQUENCE</scope>
    <source>
        <strain evidence="3">NC_groundwater_17_Pr7_B-0.1um_64_12</strain>
    </source>
</reference>